<feature type="compositionally biased region" description="Basic and acidic residues" evidence="3">
    <location>
        <begin position="702"/>
        <end position="713"/>
    </location>
</feature>
<keyword evidence="4" id="KW-1133">Transmembrane helix</keyword>
<gene>
    <name evidence="6" type="ORF">INT45_010541</name>
</gene>
<evidence type="ECO:0000256" key="5">
    <source>
        <dbReference type="SAM" id="SignalP"/>
    </source>
</evidence>
<dbReference type="GO" id="GO:0005794">
    <property type="term" value="C:Golgi apparatus"/>
    <property type="evidence" value="ECO:0007669"/>
    <property type="project" value="TreeGrafter"/>
</dbReference>
<dbReference type="EMBL" id="JAEPRB010000042">
    <property type="protein sequence ID" value="KAG2224475.1"/>
    <property type="molecule type" value="Genomic_DNA"/>
</dbReference>
<feature type="region of interest" description="Disordered" evidence="3">
    <location>
        <begin position="737"/>
        <end position="756"/>
    </location>
</feature>
<evidence type="ECO:0000256" key="4">
    <source>
        <dbReference type="SAM" id="Phobius"/>
    </source>
</evidence>
<proteinExistence type="predicted"/>
<reference evidence="6 7" key="1">
    <citation type="submission" date="2020-12" db="EMBL/GenBank/DDBJ databases">
        <title>Metabolic potential, ecology and presence of endohyphal bacteria is reflected in genomic diversity of Mucoromycotina.</title>
        <authorList>
            <person name="Muszewska A."/>
            <person name="Okrasinska A."/>
            <person name="Steczkiewicz K."/>
            <person name="Drgas O."/>
            <person name="Orlowska M."/>
            <person name="Perlinska-Lenart U."/>
            <person name="Aleksandrzak-Piekarczyk T."/>
            <person name="Szatraj K."/>
            <person name="Zielenkiewicz U."/>
            <person name="Pilsyk S."/>
            <person name="Malc E."/>
            <person name="Mieczkowski P."/>
            <person name="Kruszewska J.S."/>
            <person name="Biernat P."/>
            <person name="Pawlowska J."/>
        </authorList>
    </citation>
    <scope>NUCLEOTIDE SEQUENCE [LARGE SCALE GENOMIC DNA]</scope>
    <source>
        <strain evidence="6 7">CBS 142.35</strain>
    </source>
</reference>
<feature type="compositionally biased region" description="Basic residues" evidence="3">
    <location>
        <begin position="434"/>
        <end position="443"/>
    </location>
</feature>
<evidence type="ECO:0008006" key="8">
    <source>
        <dbReference type="Google" id="ProtNLM"/>
    </source>
</evidence>
<feature type="region of interest" description="Disordered" evidence="3">
    <location>
        <begin position="689"/>
        <end position="713"/>
    </location>
</feature>
<feature type="signal peptide" evidence="5">
    <location>
        <begin position="1"/>
        <end position="18"/>
    </location>
</feature>
<protein>
    <recommendedName>
        <fullName evidence="8">Galactose oxidase</fullName>
    </recommendedName>
</protein>
<dbReference type="AlphaFoldDB" id="A0A8H7S9C5"/>
<sequence length="805" mass="89059">MIGPAFVLFISLSNYCTGYTAVGRFGHSAVLVNDSIYFYGGDTSIASSTSTPLWISDMAILPINIPFSLTDPPWKPASGPQNSVGGPVVYSHTAFVGGPNGGNMIVLGGVMPTTERSNSDDESIAYSYDCDIGRWNTFSLPTQNYLNRQGAASSISSNGIAHIWGGKRAFLSGATTSSSSSTTTSAATMTTTAVKPRLPATIYQIDSLYPSNSTMSPAVSSLPPLRYGHTQTLINDKTIVILGGFDSLTGDSLSLADIWLYDIPTSTWTHKFAALDKDNKPANRSSHSQVLMPDAVLDTRTWSWTIKNTNAAVQGRADHTATLVGTNMVVAFGFTGVSTSLTVMSDIEVLDIITWSWTSSYIPSNAYSDETSPNNGTDDQDRNVAVVPNTPSMAIVAGAVTGVLVVLVLIIVGLYMFNYHQKRQQQLQSDVTHHHQSSQRRRQHNDNNNDNNNHYWISPDNNSNREDPFMRVQHYQHYDTNNNDSPIFTKDIGNTTTFSPSSSSPLSLPPIIAPGRSHLGRVPTQLQIATNPEIINYPVITGQPQQYHYHHHHHQQQQAHLPSPWAPITRQSFPPAASDLIIKRAATTPYHFHRPSYFNKPDEPFANVTSKQQIRRAATTPHAAIISSTTTSTVNNSNNNNNDSRNISNQFSSSSKAEMSFKPKNSDEDDLLFDQQEFVLRSADDDYHLFPPNLLSQNNKNNEQHQQQEKEREEQILHNHSTNSQYENQEIISIVESTNSSSKESSDCSTDTVKKPSSIHIPIEEEGKNSLQRIQESRLFLSLPSLDKETQSVHERIMFFQRHSK</sequence>
<dbReference type="OrthoDB" id="432528at2759"/>
<name>A0A8H7S9C5_9FUNG</name>
<keyword evidence="4" id="KW-0812">Transmembrane</keyword>
<keyword evidence="2" id="KW-0677">Repeat</keyword>
<dbReference type="Proteomes" id="UP000646827">
    <property type="component" value="Unassembled WGS sequence"/>
</dbReference>
<feature type="compositionally biased region" description="Low complexity" evidence="3">
    <location>
        <begin position="737"/>
        <end position="749"/>
    </location>
</feature>
<dbReference type="PANTHER" id="PTHR46376">
    <property type="entry name" value="LEUCINE-ZIPPER-LIKE TRANSCRIPTIONAL REGULATOR 1"/>
    <property type="match status" value="1"/>
</dbReference>
<dbReference type="SUPFAM" id="SSF117281">
    <property type="entry name" value="Kelch motif"/>
    <property type="match status" value="2"/>
</dbReference>
<dbReference type="InterPro" id="IPR051568">
    <property type="entry name" value="LZTR1/Attractin"/>
</dbReference>
<accession>A0A8H7S9C5</accession>
<keyword evidence="5" id="KW-0732">Signal</keyword>
<keyword evidence="1" id="KW-0880">Kelch repeat</keyword>
<evidence type="ECO:0000313" key="7">
    <source>
        <dbReference type="Proteomes" id="UP000646827"/>
    </source>
</evidence>
<evidence type="ECO:0000256" key="3">
    <source>
        <dbReference type="SAM" id="MobiDB-lite"/>
    </source>
</evidence>
<feature type="compositionally biased region" description="Low complexity" evidence="3">
    <location>
        <begin position="627"/>
        <end position="655"/>
    </location>
</feature>
<dbReference type="InterPro" id="IPR015915">
    <property type="entry name" value="Kelch-typ_b-propeller"/>
</dbReference>
<feature type="chain" id="PRO_5034525494" description="Galactose oxidase" evidence="5">
    <location>
        <begin position="19"/>
        <end position="805"/>
    </location>
</feature>
<feature type="region of interest" description="Disordered" evidence="3">
    <location>
        <begin position="609"/>
        <end position="668"/>
    </location>
</feature>
<dbReference type="Gene3D" id="2.120.10.80">
    <property type="entry name" value="Kelch-type beta propeller"/>
    <property type="match status" value="3"/>
</dbReference>
<feature type="compositionally biased region" description="Polar residues" evidence="3">
    <location>
        <begin position="478"/>
        <end position="498"/>
    </location>
</feature>
<organism evidence="6 7">
    <name type="scientific">Circinella minor</name>
    <dbReference type="NCBI Taxonomy" id="1195481"/>
    <lineage>
        <taxon>Eukaryota</taxon>
        <taxon>Fungi</taxon>
        <taxon>Fungi incertae sedis</taxon>
        <taxon>Mucoromycota</taxon>
        <taxon>Mucoromycotina</taxon>
        <taxon>Mucoromycetes</taxon>
        <taxon>Mucorales</taxon>
        <taxon>Lichtheimiaceae</taxon>
        <taxon>Circinella</taxon>
    </lineage>
</organism>
<dbReference type="PANTHER" id="PTHR46376:SF1">
    <property type="entry name" value="LEUCINE-ZIPPER-LIKE TRANSCRIPTIONAL REGULATOR 1"/>
    <property type="match status" value="1"/>
</dbReference>
<feature type="region of interest" description="Disordered" evidence="3">
    <location>
        <begin position="428"/>
        <end position="507"/>
    </location>
</feature>
<keyword evidence="7" id="KW-1185">Reference proteome</keyword>
<keyword evidence="4" id="KW-0472">Membrane</keyword>
<evidence type="ECO:0000256" key="2">
    <source>
        <dbReference type="ARBA" id="ARBA00022737"/>
    </source>
</evidence>
<evidence type="ECO:0000313" key="6">
    <source>
        <dbReference type="EMBL" id="KAG2224475.1"/>
    </source>
</evidence>
<feature type="transmembrane region" description="Helical" evidence="4">
    <location>
        <begin position="393"/>
        <end position="417"/>
    </location>
</feature>
<comment type="caution">
    <text evidence="6">The sequence shown here is derived from an EMBL/GenBank/DDBJ whole genome shotgun (WGS) entry which is preliminary data.</text>
</comment>
<evidence type="ECO:0000256" key="1">
    <source>
        <dbReference type="ARBA" id="ARBA00022441"/>
    </source>
</evidence>